<gene>
    <name evidence="8" type="ORF">EES38_05685</name>
</gene>
<keyword evidence="6 7" id="KW-0472">Membrane</keyword>
<evidence type="ECO:0000256" key="7">
    <source>
        <dbReference type="SAM" id="Phobius"/>
    </source>
</evidence>
<evidence type="ECO:0000256" key="2">
    <source>
        <dbReference type="ARBA" id="ARBA00007928"/>
    </source>
</evidence>
<dbReference type="AlphaFoldDB" id="A0A3N9TIY7"/>
<accession>A0A3N9TIY7</accession>
<keyword evidence="5 7" id="KW-1133">Transmembrane helix</keyword>
<keyword evidence="9" id="KW-1185">Reference proteome</keyword>
<dbReference type="PANTHER" id="PTHR30086">
    <property type="entry name" value="ARGININE EXPORTER PROTEIN ARGO"/>
    <property type="match status" value="1"/>
</dbReference>
<dbReference type="GO" id="GO:0005886">
    <property type="term" value="C:plasma membrane"/>
    <property type="evidence" value="ECO:0007669"/>
    <property type="project" value="UniProtKB-SubCell"/>
</dbReference>
<comment type="similarity">
    <text evidence="2">Belongs to the Rht family.</text>
</comment>
<feature type="transmembrane region" description="Helical" evidence="7">
    <location>
        <begin position="6"/>
        <end position="28"/>
    </location>
</feature>
<comment type="subcellular location">
    <subcellularLocation>
        <location evidence="1">Cell membrane</location>
        <topology evidence="1">Multi-pass membrane protein</topology>
    </subcellularLocation>
</comment>
<reference evidence="8 9" key="1">
    <citation type="submission" date="2018-11" db="EMBL/GenBank/DDBJ databases">
        <title>Vibrio LJC006 sp. nov., isolated from seawater during the bloom of the enteromorpha.</title>
        <authorList>
            <person name="Liang J."/>
        </authorList>
    </citation>
    <scope>NUCLEOTIDE SEQUENCE [LARGE SCALE GENOMIC DNA]</scope>
    <source>
        <strain evidence="8 9">LJC006</strain>
    </source>
</reference>
<keyword evidence="3" id="KW-1003">Cell membrane</keyword>
<dbReference type="PIRSF" id="PIRSF006324">
    <property type="entry name" value="LeuE"/>
    <property type="match status" value="1"/>
</dbReference>
<dbReference type="RefSeq" id="WP_124936200.1">
    <property type="nucleotide sequence ID" value="NZ_RJVQ01000002.1"/>
</dbReference>
<dbReference type="InterPro" id="IPR001123">
    <property type="entry name" value="LeuE-type"/>
</dbReference>
<evidence type="ECO:0000313" key="8">
    <source>
        <dbReference type="EMBL" id="RQW64080.1"/>
    </source>
</evidence>
<evidence type="ECO:0000256" key="4">
    <source>
        <dbReference type="ARBA" id="ARBA00022692"/>
    </source>
</evidence>
<feature type="transmembrane region" description="Helical" evidence="7">
    <location>
        <begin position="193"/>
        <end position="211"/>
    </location>
</feature>
<evidence type="ECO:0000256" key="1">
    <source>
        <dbReference type="ARBA" id="ARBA00004651"/>
    </source>
</evidence>
<dbReference type="Proteomes" id="UP000281112">
    <property type="component" value="Unassembled WGS sequence"/>
</dbReference>
<dbReference type="OrthoDB" id="9804822at2"/>
<comment type="caution">
    <text evidence="8">The sequence shown here is derived from an EMBL/GenBank/DDBJ whole genome shotgun (WGS) entry which is preliminary data.</text>
</comment>
<dbReference type="EMBL" id="RJVQ01000002">
    <property type="protein sequence ID" value="RQW64080.1"/>
    <property type="molecule type" value="Genomic_DNA"/>
</dbReference>
<evidence type="ECO:0000256" key="6">
    <source>
        <dbReference type="ARBA" id="ARBA00023136"/>
    </source>
</evidence>
<dbReference type="Pfam" id="PF01810">
    <property type="entry name" value="LysE"/>
    <property type="match status" value="1"/>
</dbReference>
<dbReference type="GO" id="GO:0042970">
    <property type="term" value="F:homoserine transmembrane transporter activity"/>
    <property type="evidence" value="ECO:0007669"/>
    <property type="project" value="TreeGrafter"/>
</dbReference>
<feature type="transmembrane region" description="Helical" evidence="7">
    <location>
        <begin position="40"/>
        <end position="65"/>
    </location>
</feature>
<evidence type="ECO:0000313" key="9">
    <source>
        <dbReference type="Proteomes" id="UP000281112"/>
    </source>
</evidence>
<evidence type="ECO:0000256" key="5">
    <source>
        <dbReference type="ARBA" id="ARBA00022989"/>
    </source>
</evidence>
<feature type="transmembrane region" description="Helical" evidence="7">
    <location>
        <begin position="121"/>
        <end position="142"/>
    </location>
</feature>
<proteinExistence type="inferred from homology"/>
<evidence type="ECO:0000256" key="3">
    <source>
        <dbReference type="ARBA" id="ARBA00022475"/>
    </source>
</evidence>
<feature type="transmembrane region" description="Helical" evidence="7">
    <location>
        <begin position="154"/>
        <end position="173"/>
    </location>
</feature>
<keyword evidence="4 7" id="KW-0812">Transmembrane</keyword>
<organism evidence="8 9">
    <name type="scientific">Vibrio viridaestus</name>
    <dbReference type="NCBI Taxonomy" id="2487322"/>
    <lineage>
        <taxon>Bacteria</taxon>
        <taxon>Pseudomonadati</taxon>
        <taxon>Pseudomonadota</taxon>
        <taxon>Gammaproteobacteria</taxon>
        <taxon>Vibrionales</taxon>
        <taxon>Vibrionaceae</taxon>
        <taxon>Vibrio</taxon>
    </lineage>
</organism>
<sequence length="213" mass="23523">MDLTTWLIYVSVTSILIFTPGPSALLCISDGLKYGKKRSVATVLGGATAAMILMSISAAGLGVILVASEKLFFILKNLGAVYLIYIGLQSWRHTGSIAQFRAEQPTEQIDIAWLTLFKKGFMVGISNPKDLLFFIALFPGFIDTSSPHVEQYVILALTWFILDCSFMFMYSVIGNKCSRWLFNHKNMRRFNRVVGAIFISLGSTLAITSGASR</sequence>
<dbReference type="PANTHER" id="PTHR30086:SF14">
    <property type="entry name" value="HOMOSERINE_HOMOSERINE LACTONE EFFLUX PROTEIN"/>
    <property type="match status" value="1"/>
</dbReference>
<name>A0A3N9TIY7_9VIBR</name>
<protein>
    <submittedName>
        <fullName evidence="8">LysE family translocator</fullName>
    </submittedName>
</protein>